<reference evidence="3 4" key="1">
    <citation type="submission" date="2020-07" db="EMBL/GenBank/DDBJ databases">
        <title>Exploring microbial biodiversity for novel pathways involved in the catabolism of aromatic compounds derived from lignin.</title>
        <authorList>
            <person name="Elkins J."/>
        </authorList>
    </citation>
    <scope>NUCLEOTIDE SEQUENCE [LARGE SCALE GENOMIC DNA]</scope>
    <source>
        <strain evidence="3 4">H2C3C</strain>
    </source>
</reference>
<dbReference type="AlphaFoldDB" id="A0A7Y9WUG0"/>
<dbReference type="EMBL" id="JACCAS010000002">
    <property type="protein sequence ID" value="NYH27176.1"/>
    <property type="molecule type" value="Genomic_DNA"/>
</dbReference>
<keyword evidence="1" id="KW-1133">Transmembrane helix</keyword>
<sequence length="326" mass="36211">MKRNSFLDCVRGLGMVLVVFGHAQRGLHDGNLFPASYPFEQIDFTLYTFHMPLFFLLAGLHVWPSVEKGSRRFLRSKFLTIVVPYFVWSIIQGGVQILMAGSTNHPLSLSDWPMLFYRPIGQFWFLYALMIWQLIALCYGRFRPALIVVAVTAFLLGSAIPESFFATAMKMGIFFAAGTLVGPELEARIERFAHAGFPVSCTLAFLLSTYMVMGVAPFYSFEAIPAAIFGIALTLIVCYWLNRSWAATPLAICGRRSMPIYVLHIMAVSGMRIVLLKAGIRNPYFMLPVCTIAGVLLPLGVSPILTKVGDAISAVPALVHRRQTAK</sequence>
<organism evidence="3 4">
    <name type="scientific">Paraburkholderia bryophila</name>
    <dbReference type="NCBI Taxonomy" id="420952"/>
    <lineage>
        <taxon>Bacteria</taxon>
        <taxon>Pseudomonadati</taxon>
        <taxon>Pseudomonadota</taxon>
        <taxon>Betaproteobacteria</taxon>
        <taxon>Burkholderiales</taxon>
        <taxon>Burkholderiaceae</taxon>
        <taxon>Paraburkholderia</taxon>
    </lineage>
</organism>
<feature type="domain" description="Acyltransferase 3" evidence="2">
    <location>
        <begin position="5"/>
        <end position="299"/>
    </location>
</feature>
<gene>
    <name evidence="3" type="ORF">GGD40_006747</name>
</gene>
<feature type="transmembrane region" description="Helical" evidence="1">
    <location>
        <begin position="120"/>
        <end position="138"/>
    </location>
</feature>
<feature type="transmembrane region" description="Helical" evidence="1">
    <location>
        <begin position="192"/>
        <end position="212"/>
    </location>
</feature>
<feature type="transmembrane region" description="Helical" evidence="1">
    <location>
        <begin position="47"/>
        <end position="66"/>
    </location>
</feature>
<accession>A0A7Y9WUG0</accession>
<keyword evidence="4" id="KW-1185">Reference proteome</keyword>
<evidence type="ECO:0000313" key="3">
    <source>
        <dbReference type="EMBL" id="NYH27176.1"/>
    </source>
</evidence>
<name>A0A7Y9WUG0_9BURK</name>
<feature type="transmembrane region" description="Helical" evidence="1">
    <location>
        <begin position="286"/>
        <end position="305"/>
    </location>
</feature>
<evidence type="ECO:0000259" key="2">
    <source>
        <dbReference type="Pfam" id="PF01757"/>
    </source>
</evidence>
<keyword evidence="1" id="KW-0472">Membrane</keyword>
<dbReference type="InterPro" id="IPR052734">
    <property type="entry name" value="Nod_factor_acetyltransferase"/>
</dbReference>
<feature type="transmembrane region" description="Helical" evidence="1">
    <location>
        <begin position="218"/>
        <end position="241"/>
    </location>
</feature>
<feature type="transmembrane region" description="Helical" evidence="1">
    <location>
        <begin position="78"/>
        <end position="100"/>
    </location>
</feature>
<dbReference type="RefSeq" id="WP_179746490.1">
    <property type="nucleotide sequence ID" value="NZ_JACCAS010000002.1"/>
</dbReference>
<dbReference type="PANTHER" id="PTHR37312:SF1">
    <property type="entry name" value="MEMBRANE-BOUND ACYLTRANSFERASE YKRP-RELATED"/>
    <property type="match status" value="1"/>
</dbReference>
<evidence type="ECO:0000256" key="1">
    <source>
        <dbReference type="SAM" id="Phobius"/>
    </source>
</evidence>
<dbReference type="Pfam" id="PF01757">
    <property type="entry name" value="Acyl_transf_3"/>
    <property type="match status" value="1"/>
</dbReference>
<proteinExistence type="predicted"/>
<feature type="transmembrane region" description="Helical" evidence="1">
    <location>
        <begin position="261"/>
        <end position="280"/>
    </location>
</feature>
<keyword evidence="1" id="KW-0812">Transmembrane</keyword>
<dbReference type="Proteomes" id="UP000540929">
    <property type="component" value="Unassembled WGS sequence"/>
</dbReference>
<comment type="caution">
    <text evidence="3">The sequence shown here is derived from an EMBL/GenBank/DDBJ whole genome shotgun (WGS) entry which is preliminary data.</text>
</comment>
<evidence type="ECO:0000313" key="4">
    <source>
        <dbReference type="Proteomes" id="UP000540929"/>
    </source>
</evidence>
<dbReference type="PANTHER" id="PTHR37312">
    <property type="entry name" value="MEMBRANE-BOUND ACYLTRANSFERASE YKRP-RELATED"/>
    <property type="match status" value="1"/>
</dbReference>
<feature type="transmembrane region" description="Helical" evidence="1">
    <location>
        <begin position="145"/>
        <end position="161"/>
    </location>
</feature>
<dbReference type="InterPro" id="IPR002656">
    <property type="entry name" value="Acyl_transf_3_dom"/>
</dbReference>
<dbReference type="GO" id="GO:0016747">
    <property type="term" value="F:acyltransferase activity, transferring groups other than amino-acyl groups"/>
    <property type="evidence" value="ECO:0007669"/>
    <property type="project" value="InterPro"/>
</dbReference>
<protein>
    <submittedName>
        <fullName evidence="3">Fucose 4-O-acetylase-like acetyltransferase</fullName>
    </submittedName>
</protein>
<keyword evidence="3" id="KW-0808">Transferase</keyword>